<feature type="region of interest" description="Disordered" evidence="6">
    <location>
        <begin position="317"/>
        <end position="412"/>
    </location>
</feature>
<dbReference type="Proteomes" id="UP001162480">
    <property type="component" value="Chromosome 10"/>
</dbReference>
<organism evidence="8 9">
    <name type="scientific">Octopus vulgaris</name>
    <name type="common">Common octopus</name>
    <dbReference type="NCBI Taxonomy" id="6645"/>
    <lineage>
        <taxon>Eukaryota</taxon>
        <taxon>Metazoa</taxon>
        <taxon>Spiralia</taxon>
        <taxon>Lophotrochozoa</taxon>
        <taxon>Mollusca</taxon>
        <taxon>Cephalopoda</taxon>
        <taxon>Coleoidea</taxon>
        <taxon>Octopodiformes</taxon>
        <taxon>Octopoda</taxon>
        <taxon>Incirrata</taxon>
        <taxon>Octopodidae</taxon>
        <taxon>Octopus</taxon>
    </lineage>
</organism>
<sequence>MKKIRAATGYKHAAEFPASEILESVDRRRYSIIKKIGFGGFGLIYTARQVGSSPAKENVVKVEPIGNGPLFNEFHALQTIARPNIIQNYLKGKHLEHLAIPEFIANGIHEYKSKQYRFIIIPKYGKNLRTFLEENGSHLNESTVYCVAKQMIDALECIHHHGYVHADLKAGNILFAADSNKIDKVYLIDYGLASKIFIDKNHKVYKPEKKNAHNGTLLYTSLDAHEGACPSRRGDLQILGFCMYEWLTGSLPWKKYSENKEQVKHEKEVLLQNLSKIPFETLRTYFKTIEKLKYDEQPNYEKLRRIFQDAKYDKMPKPIVNRTGESSAKKRKLTSSVQESRQLMKKNVRHLSEEGPPQKKKRTCKVQSEEGPPQKQKRIRKVQSKKDPPQKKKRIRKVQSKKDPPQKKKTHL</sequence>
<dbReference type="GO" id="GO:0005524">
    <property type="term" value="F:ATP binding"/>
    <property type="evidence" value="ECO:0007669"/>
    <property type="project" value="UniProtKB-UniRule"/>
</dbReference>
<dbReference type="SUPFAM" id="SSF56112">
    <property type="entry name" value="Protein kinase-like (PK-like)"/>
    <property type="match status" value="1"/>
</dbReference>
<gene>
    <name evidence="8" type="ORF">OCTVUL_1B000121</name>
</gene>
<dbReference type="GO" id="GO:0004674">
    <property type="term" value="F:protein serine/threonine kinase activity"/>
    <property type="evidence" value="ECO:0007669"/>
    <property type="project" value="UniProtKB-KW"/>
</dbReference>
<dbReference type="InterPro" id="IPR011009">
    <property type="entry name" value="Kinase-like_dom_sf"/>
</dbReference>
<evidence type="ECO:0000313" key="8">
    <source>
        <dbReference type="EMBL" id="CAI9728878.1"/>
    </source>
</evidence>
<keyword evidence="9" id="KW-1185">Reference proteome</keyword>
<keyword evidence="2 4" id="KW-0547">Nucleotide-binding</keyword>
<dbReference type="Pfam" id="PF00069">
    <property type="entry name" value="Pkinase"/>
    <property type="match status" value="1"/>
</dbReference>
<feature type="domain" description="Protein kinase" evidence="7">
    <location>
        <begin position="30"/>
        <end position="344"/>
    </location>
</feature>
<keyword evidence="5" id="KW-0808">Transferase</keyword>
<dbReference type="PROSITE" id="PS00108">
    <property type="entry name" value="PROTEIN_KINASE_ST"/>
    <property type="match status" value="1"/>
</dbReference>
<dbReference type="PROSITE" id="PS50011">
    <property type="entry name" value="PROTEIN_KINASE_DOM"/>
    <property type="match status" value="1"/>
</dbReference>
<dbReference type="EC" id="2.7.11.1" evidence="1"/>
<dbReference type="SMART" id="SM00220">
    <property type="entry name" value="S_TKc"/>
    <property type="match status" value="1"/>
</dbReference>
<evidence type="ECO:0000256" key="1">
    <source>
        <dbReference type="ARBA" id="ARBA00012513"/>
    </source>
</evidence>
<dbReference type="PANTHER" id="PTHR11909">
    <property type="entry name" value="CASEIN KINASE-RELATED"/>
    <property type="match status" value="1"/>
</dbReference>
<evidence type="ECO:0000256" key="5">
    <source>
        <dbReference type="RuleBase" id="RU000304"/>
    </source>
</evidence>
<name>A0AA36B7J9_OCTVU</name>
<dbReference type="InterPro" id="IPR017441">
    <property type="entry name" value="Protein_kinase_ATP_BS"/>
</dbReference>
<evidence type="ECO:0000259" key="7">
    <source>
        <dbReference type="PROSITE" id="PS50011"/>
    </source>
</evidence>
<keyword evidence="3 4" id="KW-0067">ATP-binding</keyword>
<reference evidence="8" key="1">
    <citation type="submission" date="2023-08" db="EMBL/GenBank/DDBJ databases">
        <authorList>
            <person name="Alioto T."/>
            <person name="Alioto T."/>
            <person name="Gomez Garrido J."/>
        </authorList>
    </citation>
    <scope>NUCLEOTIDE SEQUENCE</scope>
</reference>
<dbReference type="InterPro" id="IPR050235">
    <property type="entry name" value="CK1_Ser-Thr_kinase"/>
</dbReference>
<feature type="binding site" evidence="4">
    <location>
        <position position="56"/>
    </location>
    <ligand>
        <name>ATP</name>
        <dbReference type="ChEBI" id="CHEBI:30616"/>
    </ligand>
</feature>
<accession>A0AA36B7J9</accession>
<evidence type="ECO:0000256" key="4">
    <source>
        <dbReference type="PROSITE-ProRule" id="PRU10141"/>
    </source>
</evidence>
<dbReference type="InterPro" id="IPR008271">
    <property type="entry name" value="Ser/Thr_kinase_AS"/>
</dbReference>
<protein>
    <recommendedName>
        <fullName evidence="1">non-specific serine/threonine protein kinase</fullName>
        <ecNumber evidence="1">2.7.11.1</ecNumber>
    </recommendedName>
</protein>
<dbReference type="AlphaFoldDB" id="A0AA36B7J9"/>
<evidence type="ECO:0000256" key="3">
    <source>
        <dbReference type="ARBA" id="ARBA00022840"/>
    </source>
</evidence>
<evidence type="ECO:0000313" key="9">
    <source>
        <dbReference type="Proteomes" id="UP001162480"/>
    </source>
</evidence>
<keyword evidence="5" id="KW-0723">Serine/threonine-protein kinase</keyword>
<evidence type="ECO:0000256" key="2">
    <source>
        <dbReference type="ARBA" id="ARBA00022741"/>
    </source>
</evidence>
<proteinExistence type="inferred from homology"/>
<dbReference type="PROSITE" id="PS00107">
    <property type="entry name" value="PROTEIN_KINASE_ATP"/>
    <property type="match status" value="1"/>
</dbReference>
<keyword evidence="5" id="KW-0418">Kinase</keyword>
<evidence type="ECO:0000256" key="6">
    <source>
        <dbReference type="SAM" id="MobiDB-lite"/>
    </source>
</evidence>
<dbReference type="EMBL" id="OX597823">
    <property type="protein sequence ID" value="CAI9728878.1"/>
    <property type="molecule type" value="Genomic_DNA"/>
</dbReference>
<comment type="similarity">
    <text evidence="5">Belongs to the protein kinase superfamily.</text>
</comment>
<dbReference type="InterPro" id="IPR000719">
    <property type="entry name" value="Prot_kinase_dom"/>
</dbReference>
<dbReference type="Gene3D" id="1.10.510.10">
    <property type="entry name" value="Transferase(Phosphotransferase) domain 1"/>
    <property type="match status" value="1"/>
</dbReference>